<sequence length="264" mass="30699">MMKYIKPLEQIANDMHDVEKSTEITDACEFLQKLSGELRHIVETEKKWRFKYSEVSRQLEELQMRRKYEQSHFKKTHKQLQNAFNHEKDVIENKHNALMERLQDELQMCKTANVRLSKFDIESRLEQLEESLTESQMQIRDKDEEIREMTEALDNMTFRMSELEQDNARLQVLAAGVEQTTLSEPVGHALPEKGYEFDASFASELRKCYEIIENLTSTLALHDAPVNGDIDITSQPTTANGKENVVVCSFDITEPTVDFLCSEE</sequence>
<protein>
    <submittedName>
        <fullName evidence="2">Viral A-type inclusion protein</fullName>
    </submittedName>
</protein>
<dbReference type="EMBL" id="ASPP01020369">
    <property type="protein sequence ID" value="ETO13822.1"/>
    <property type="molecule type" value="Genomic_DNA"/>
</dbReference>
<evidence type="ECO:0000256" key="1">
    <source>
        <dbReference type="SAM" id="Coils"/>
    </source>
</evidence>
<feature type="coiled-coil region" evidence="1">
    <location>
        <begin position="118"/>
        <end position="180"/>
    </location>
</feature>
<keyword evidence="3" id="KW-1185">Reference proteome</keyword>
<evidence type="ECO:0000313" key="3">
    <source>
        <dbReference type="Proteomes" id="UP000023152"/>
    </source>
</evidence>
<keyword evidence="1" id="KW-0175">Coiled coil</keyword>
<reference evidence="2 3" key="1">
    <citation type="journal article" date="2013" name="Curr. Biol.">
        <title>The Genome of the Foraminiferan Reticulomyxa filosa.</title>
        <authorList>
            <person name="Glockner G."/>
            <person name="Hulsmann N."/>
            <person name="Schleicher M."/>
            <person name="Noegel A.A."/>
            <person name="Eichinger L."/>
            <person name="Gallinger C."/>
            <person name="Pawlowski J."/>
            <person name="Sierra R."/>
            <person name="Euteneuer U."/>
            <person name="Pillet L."/>
            <person name="Moustafa A."/>
            <person name="Platzer M."/>
            <person name="Groth M."/>
            <person name="Szafranski K."/>
            <person name="Schliwa M."/>
        </authorList>
    </citation>
    <scope>NUCLEOTIDE SEQUENCE [LARGE SCALE GENOMIC DNA]</scope>
</reference>
<gene>
    <name evidence="2" type="ORF">RFI_23546</name>
</gene>
<accession>X6MK39</accession>
<comment type="caution">
    <text evidence="2">The sequence shown here is derived from an EMBL/GenBank/DDBJ whole genome shotgun (WGS) entry which is preliminary data.</text>
</comment>
<dbReference type="AlphaFoldDB" id="X6MK39"/>
<evidence type="ECO:0000313" key="2">
    <source>
        <dbReference type="EMBL" id="ETO13822.1"/>
    </source>
</evidence>
<dbReference type="Proteomes" id="UP000023152">
    <property type="component" value="Unassembled WGS sequence"/>
</dbReference>
<organism evidence="2 3">
    <name type="scientific">Reticulomyxa filosa</name>
    <dbReference type="NCBI Taxonomy" id="46433"/>
    <lineage>
        <taxon>Eukaryota</taxon>
        <taxon>Sar</taxon>
        <taxon>Rhizaria</taxon>
        <taxon>Retaria</taxon>
        <taxon>Foraminifera</taxon>
        <taxon>Monothalamids</taxon>
        <taxon>Reticulomyxidae</taxon>
        <taxon>Reticulomyxa</taxon>
    </lineage>
</organism>
<name>X6MK39_RETFI</name>
<proteinExistence type="predicted"/>